<keyword evidence="11" id="KW-1185">Reference proteome</keyword>
<dbReference type="GO" id="GO:0043161">
    <property type="term" value="P:proteasome-mediated ubiquitin-dependent protein catabolic process"/>
    <property type="evidence" value="ECO:0007669"/>
    <property type="project" value="TreeGrafter"/>
</dbReference>
<evidence type="ECO:0000259" key="9">
    <source>
        <dbReference type="PROSITE" id="PS51513"/>
    </source>
</evidence>
<protein>
    <recommendedName>
        <fullName evidence="12">Armadillo repeat-containing protein 8</fullName>
    </recommendedName>
</protein>
<feature type="region of interest" description="Disordered" evidence="7">
    <location>
        <begin position="794"/>
        <end position="836"/>
    </location>
</feature>
<feature type="compositionally biased region" description="Polar residues" evidence="7">
    <location>
        <begin position="1016"/>
        <end position="1028"/>
    </location>
</feature>
<feature type="short sequence motif" description="FFD box" evidence="6">
    <location>
        <begin position="932"/>
        <end position="948"/>
    </location>
</feature>
<evidence type="ECO:0000256" key="7">
    <source>
        <dbReference type="SAM" id="MobiDB-lite"/>
    </source>
</evidence>
<comment type="caution">
    <text evidence="10">The sequence shown here is derived from an EMBL/GenBank/DDBJ whole genome shotgun (WGS) entry which is preliminary data.</text>
</comment>
<dbReference type="PROSITE" id="PS51512">
    <property type="entry name" value="DFDF"/>
    <property type="match status" value="1"/>
</dbReference>
<dbReference type="PANTHER" id="PTHR15651:SF7">
    <property type="entry name" value="ARMADILLO REPEAT-CONTAINING PROTEIN 8"/>
    <property type="match status" value="1"/>
</dbReference>
<dbReference type="InterPro" id="IPR025609">
    <property type="entry name" value="Lsm14-like_N"/>
</dbReference>
<feature type="domain" description="FFD box profile" evidence="9">
    <location>
        <begin position="932"/>
        <end position="948"/>
    </location>
</feature>
<dbReference type="InterPro" id="IPR000225">
    <property type="entry name" value="Armadillo"/>
</dbReference>
<dbReference type="SMART" id="SM01199">
    <property type="entry name" value="FDF"/>
    <property type="match status" value="1"/>
</dbReference>
<evidence type="ECO:0000256" key="6">
    <source>
        <dbReference type="PROSITE-ProRule" id="PRU00846"/>
    </source>
</evidence>
<dbReference type="SUPFAM" id="SSF48371">
    <property type="entry name" value="ARM repeat"/>
    <property type="match status" value="2"/>
</dbReference>
<keyword evidence="5" id="KW-0539">Nucleus</keyword>
<dbReference type="Proteomes" id="UP001050691">
    <property type="component" value="Unassembled WGS sequence"/>
</dbReference>
<dbReference type="InterPro" id="IPR025761">
    <property type="entry name" value="FFD_box"/>
</dbReference>
<dbReference type="GO" id="GO:0005737">
    <property type="term" value="C:cytoplasm"/>
    <property type="evidence" value="ECO:0007669"/>
    <property type="project" value="UniProtKB-SubCell"/>
</dbReference>
<evidence type="ECO:0000256" key="2">
    <source>
        <dbReference type="ARBA" id="ARBA00004496"/>
    </source>
</evidence>
<feature type="compositionally biased region" description="Acidic residues" evidence="7">
    <location>
        <begin position="897"/>
        <end position="907"/>
    </location>
</feature>
<dbReference type="AlphaFoldDB" id="A0AAV5AEW3"/>
<dbReference type="SMART" id="SM00185">
    <property type="entry name" value="ARM"/>
    <property type="match status" value="4"/>
</dbReference>
<reference evidence="10" key="1">
    <citation type="submission" date="2021-10" db="EMBL/GenBank/DDBJ databases">
        <title>De novo Genome Assembly of Clathrus columnatus (Basidiomycota, Fungi) Using Illumina and Nanopore Sequence Data.</title>
        <authorList>
            <person name="Ogiso-Tanaka E."/>
            <person name="Itagaki H."/>
            <person name="Hosoya T."/>
            <person name="Hosaka K."/>
        </authorList>
    </citation>
    <scope>NUCLEOTIDE SEQUENCE</scope>
    <source>
        <strain evidence="10">MO-923</strain>
    </source>
</reference>
<feature type="domain" description="DFDF" evidence="8">
    <location>
        <begin position="866"/>
        <end position="902"/>
    </location>
</feature>
<keyword evidence="3" id="KW-0963">Cytoplasm</keyword>
<dbReference type="PROSITE" id="PS51513">
    <property type="entry name" value="FFD"/>
    <property type="match status" value="1"/>
</dbReference>
<dbReference type="InterPro" id="IPR016024">
    <property type="entry name" value="ARM-type_fold"/>
</dbReference>
<evidence type="ECO:0000256" key="5">
    <source>
        <dbReference type="ARBA" id="ARBA00023242"/>
    </source>
</evidence>
<proteinExistence type="predicted"/>
<dbReference type="GO" id="GO:0005634">
    <property type="term" value="C:nucleus"/>
    <property type="evidence" value="ECO:0007669"/>
    <property type="project" value="UniProtKB-SubCell"/>
</dbReference>
<feature type="compositionally biased region" description="Gly residues" evidence="7">
    <location>
        <begin position="952"/>
        <end position="974"/>
    </location>
</feature>
<dbReference type="SMART" id="SM01271">
    <property type="entry name" value="LSM14"/>
    <property type="match status" value="1"/>
</dbReference>
<feature type="compositionally biased region" description="Basic and acidic residues" evidence="7">
    <location>
        <begin position="917"/>
        <end position="933"/>
    </location>
</feature>
<evidence type="ECO:0000313" key="10">
    <source>
        <dbReference type="EMBL" id="GJJ12063.1"/>
    </source>
</evidence>
<accession>A0AAV5AEW3</accession>
<name>A0AAV5AEW3_9AGAM</name>
<dbReference type="Gene3D" id="1.25.10.10">
    <property type="entry name" value="Leucine-rich Repeat Variant"/>
    <property type="match status" value="2"/>
</dbReference>
<feature type="compositionally biased region" description="Polar residues" evidence="7">
    <location>
        <begin position="811"/>
        <end position="820"/>
    </location>
</feature>
<dbReference type="Gene3D" id="2.30.30.100">
    <property type="match status" value="1"/>
</dbReference>
<keyword evidence="4" id="KW-0677">Repeat</keyword>
<evidence type="ECO:0000256" key="3">
    <source>
        <dbReference type="ARBA" id="ARBA00022490"/>
    </source>
</evidence>
<dbReference type="GO" id="GO:0034657">
    <property type="term" value="C:GID complex"/>
    <property type="evidence" value="ECO:0007669"/>
    <property type="project" value="TreeGrafter"/>
</dbReference>
<evidence type="ECO:0000313" key="11">
    <source>
        <dbReference type="Proteomes" id="UP001050691"/>
    </source>
</evidence>
<evidence type="ECO:0008006" key="12">
    <source>
        <dbReference type="Google" id="ProtNLM"/>
    </source>
</evidence>
<gene>
    <name evidence="10" type="ORF">Clacol_006304</name>
</gene>
<organism evidence="10 11">
    <name type="scientific">Clathrus columnatus</name>
    <dbReference type="NCBI Taxonomy" id="1419009"/>
    <lineage>
        <taxon>Eukaryota</taxon>
        <taxon>Fungi</taxon>
        <taxon>Dikarya</taxon>
        <taxon>Basidiomycota</taxon>
        <taxon>Agaricomycotina</taxon>
        <taxon>Agaricomycetes</taxon>
        <taxon>Phallomycetidae</taxon>
        <taxon>Phallales</taxon>
        <taxon>Clathraceae</taxon>
        <taxon>Clathrus</taxon>
    </lineage>
</organism>
<evidence type="ECO:0000256" key="1">
    <source>
        <dbReference type="ARBA" id="ARBA00004123"/>
    </source>
</evidence>
<sequence>MDAAREHEEICIEAANIISSLSYGSFEALKSLVANRLQRSLLYALSYNIPLQSNSTVSALTRALKTYSTSVADAVGPSLWGLQDMETNDLKVEASSALDEVFEASLLFANPYLVADYENFMQISSLDIWLPLLLSSSTQISLSIMWIVGNCVRNQYYRDTLIHWLPSTERPKESKGKRGWEKPDIKINGPNRGGGWLIRNLYDFIQSKDFKVQEAALTALAALYKDTPSVVTFMRRSLPEGDGLHPFVILTRSRNPDVQIAACLCIANMTRASGSPPLGHHGAPPTYEGSPVLTIIHVLNNLISSSTTSQVVKTKACYILALLVKDEREIEKIAVEVGALDKVTSLMLDITPKDKFNWDDDEPESIANLRQAILMATATLTLHWDGIRRDLSAQPFFPCIHICMSHPHFGVRYAACQCARVLCRSISVLRTSVVDSGMGITLFDILNKTDEDSRVQAAALAGICNLLNDFSPMRVVLLEEGLIPVIVQFIHRGDKSLRLNALWAIRNALFNATSREKCMIMQELGWDVLTTLLRDPEEEICEQAITIVRNLADNDPDLLFEGIGLEHLGGSLEHALKSPNPYILEQALMAVTNIGNASTENLMPLLRQRRFLESIRSILQHPNIRVRRASGICVLKLIRRSTNTMMEAGFEAELRKTIGEASPFSIEEDRETHERIKIALGFIERKQASIYSMGTENRRPVAEYIPPQTVAYDFILFRAPEVKDINVETAAPQAPPVNSVQNDPAVIGVSQGSAPAQGYDGYGYNPNPPINVPPVPGPVPASIPVQPSVPSAPVPMPIPAAATTSSHPSAQVTQSTSSQPPRRREANGRHSNTSTIRTALESVERAMGDLRVEAAAARGGRRPNEIQAGNIHVPATDFDFVSSNAKFNKVALAQPIEESDSDSDSDAETNPSNAGDNNKDEKKEKEKKAKEPAYNRAKSFFDSLTPNSLPPRGGGAGGQARGAGRGGRGRGGYGRSRREEEAQRNLMTFGETAPPSQSPNWNARRGGRRGGATGGYSTQGISTNGRPG</sequence>
<evidence type="ECO:0000256" key="4">
    <source>
        <dbReference type="ARBA" id="ARBA00022737"/>
    </source>
</evidence>
<dbReference type="InterPro" id="IPR019050">
    <property type="entry name" value="FDF_dom"/>
</dbReference>
<dbReference type="InterPro" id="IPR025762">
    <property type="entry name" value="DFDF"/>
</dbReference>
<dbReference type="PANTHER" id="PTHR15651">
    <property type="entry name" value="ARMADILLO REPEAT-CONTAINING PROTEIN 8"/>
    <property type="match status" value="1"/>
</dbReference>
<dbReference type="EMBL" id="BPWL01000007">
    <property type="protein sequence ID" value="GJJ12063.1"/>
    <property type="molecule type" value="Genomic_DNA"/>
</dbReference>
<dbReference type="Pfam" id="PF09532">
    <property type="entry name" value="FDF"/>
    <property type="match status" value="1"/>
</dbReference>
<dbReference type="InterPro" id="IPR011989">
    <property type="entry name" value="ARM-like"/>
</dbReference>
<feature type="compositionally biased region" description="Low complexity" evidence="7">
    <location>
        <begin position="799"/>
        <end position="810"/>
    </location>
</feature>
<comment type="subcellular location">
    <subcellularLocation>
        <location evidence="2">Cytoplasm</location>
    </subcellularLocation>
    <subcellularLocation>
        <location evidence="1">Nucleus</location>
    </subcellularLocation>
</comment>
<feature type="region of interest" description="Disordered" evidence="7">
    <location>
        <begin position="896"/>
        <end position="1028"/>
    </location>
</feature>
<evidence type="ECO:0000259" key="8">
    <source>
        <dbReference type="PROSITE" id="PS51512"/>
    </source>
</evidence>
<dbReference type="InterPro" id="IPR038739">
    <property type="entry name" value="ARMC8/Vid28"/>
</dbReference>